<evidence type="ECO:0000313" key="10">
    <source>
        <dbReference type="Proteomes" id="UP000029622"/>
    </source>
</evidence>
<evidence type="ECO:0000256" key="4">
    <source>
        <dbReference type="ARBA" id="ARBA00022448"/>
    </source>
</evidence>
<comment type="similarity">
    <text evidence="2 7">Belongs to the PhoU family.</text>
</comment>
<comment type="function">
    <text evidence="7">Plays a role in the regulation of phosphate uptake.</text>
</comment>
<dbReference type="Pfam" id="PF01895">
    <property type="entry name" value="PhoU"/>
    <property type="match status" value="2"/>
</dbReference>
<protein>
    <recommendedName>
        <fullName evidence="7">Phosphate-specific transport system accessory protein PhoU</fullName>
    </recommendedName>
</protein>
<dbReference type="GO" id="GO:0045936">
    <property type="term" value="P:negative regulation of phosphate metabolic process"/>
    <property type="evidence" value="ECO:0007669"/>
    <property type="project" value="InterPro"/>
</dbReference>
<dbReference type="PANTHER" id="PTHR42930">
    <property type="entry name" value="PHOSPHATE-SPECIFIC TRANSPORT SYSTEM ACCESSORY PROTEIN PHOU"/>
    <property type="match status" value="1"/>
</dbReference>
<keyword evidence="4 7" id="KW-0813">Transport</keyword>
<evidence type="ECO:0000259" key="8">
    <source>
        <dbReference type="Pfam" id="PF01895"/>
    </source>
</evidence>
<comment type="caution">
    <text evidence="9">The sequence shown here is derived from an EMBL/GenBank/DDBJ whole genome shotgun (WGS) entry which is preliminary data.</text>
</comment>
<dbReference type="GO" id="GO:0030643">
    <property type="term" value="P:intracellular phosphate ion homeostasis"/>
    <property type="evidence" value="ECO:0007669"/>
    <property type="project" value="InterPro"/>
</dbReference>
<keyword evidence="5 7" id="KW-0963">Cytoplasm</keyword>
<dbReference type="PANTHER" id="PTHR42930:SF3">
    <property type="entry name" value="PHOSPHATE-SPECIFIC TRANSPORT SYSTEM ACCESSORY PROTEIN PHOU"/>
    <property type="match status" value="1"/>
</dbReference>
<evidence type="ECO:0000256" key="6">
    <source>
        <dbReference type="ARBA" id="ARBA00022592"/>
    </source>
</evidence>
<dbReference type="GO" id="GO:0006817">
    <property type="term" value="P:phosphate ion transport"/>
    <property type="evidence" value="ECO:0007669"/>
    <property type="project" value="UniProtKB-KW"/>
</dbReference>
<gene>
    <name evidence="9" type="ORF">Y919_05465</name>
</gene>
<dbReference type="AlphaFoldDB" id="A0A096CVK8"/>
<feature type="domain" description="PhoU" evidence="8">
    <location>
        <begin position="17"/>
        <end position="104"/>
    </location>
</feature>
<evidence type="ECO:0000256" key="5">
    <source>
        <dbReference type="ARBA" id="ARBA00022490"/>
    </source>
</evidence>
<evidence type="ECO:0000256" key="3">
    <source>
        <dbReference type="ARBA" id="ARBA00011738"/>
    </source>
</evidence>
<dbReference type="SUPFAM" id="SSF109755">
    <property type="entry name" value="PhoU-like"/>
    <property type="match status" value="1"/>
</dbReference>
<reference evidence="9 10" key="1">
    <citation type="submission" date="2013-12" db="EMBL/GenBank/DDBJ databases">
        <title>Draft genome sequence of Caloranaerobacter sp. H53214.</title>
        <authorList>
            <person name="Jiang L.J."/>
            <person name="Shao Z.Z."/>
            <person name="Long M.N."/>
        </authorList>
    </citation>
    <scope>NUCLEOTIDE SEQUENCE [LARGE SCALE GENOMIC DNA]</scope>
    <source>
        <strain evidence="9 10">H53214</strain>
    </source>
</reference>
<accession>A0A096CVK8</accession>
<dbReference type="Proteomes" id="UP000029622">
    <property type="component" value="Unassembled WGS sequence"/>
</dbReference>
<proteinExistence type="inferred from homology"/>
<name>A0A096CVK8_9FIRM</name>
<dbReference type="FunFam" id="1.20.58.220:FF:000004">
    <property type="entry name" value="Phosphate-specific transport system accessory protein PhoU"/>
    <property type="match status" value="1"/>
</dbReference>
<dbReference type="InterPro" id="IPR026022">
    <property type="entry name" value="PhoU_dom"/>
</dbReference>
<dbReference type="Gene3D" id="1.20.58.220">
    <property type="entry name" value="Phosphate transport system protein phou homolog 2, domain 2"/>
    <property type="match status" value="1"/>
</dbReference>
<dbReference type="GO" id="GO:0005737">
    <property type="term" value="C:cytoplasm"/>
    <property type="evidence" value="ECO:0007669"/>
    <property type="project" value="UniProtKB-SubCell"/>
</dbReference>
<feature type="domain" description="PhoU" evidence="8">
    <location>
        <begin position="120"/>
        <end position="205"/>
    </location>
</feature>
<dbReference type="InterPro" id="IPR028366">
    <property type="entry name" value="PhoU"/>
</dbReference>
<dbReference type="EMBL" id="AZTB01000021">
    <property type="protein sequence ID" value="KGG80554.1"/>
    <property type="molecule type" value="Genomic_DNA"/>
</dbReference>
<dbReference type="InterPro" id="IPR038078">
    <property type="entry name" value="PhoU-like_sf"/>
</dbReference>
<evidence type="ECO:0000256" key="1">
    <source>
        <dbReference type="ARBA" id="ARBA00004496"/>
    </source>
</evidence>
<organism evidence="9 10">
    <name type="scientific">Caloranaerobacter azorensis H53214</name>
    <dbReference type="NCBI Taxonomy" id="1156417"/>
    <lineage>
        <taxon>Bacteria</taxon>
        <taxon>Bacillati</taxon>
        <taxon>Bacillota</taxon>
        <taxon>Tissierellia</taxon>
        <taxon>Tissierellales</taxon>
        <taxon>Thermohalobacteraceae</taxon>
        <taxon>Caloranaerobacter</taxon>
    </lineage>
</organism>
<evidence type="ECO:0000313" key="9">
    <source>
        <dbReference type="EMBL" id="KGG80554.1"/>
    </source>
</evidence>
<keyword evidence="6 7" id="KW-0592">Phosphate transport</keyword>
<evidence type="ECO:0000256" key="2">
    <source>
        <dbReference type="ARBA" id="ARBA00008107"/>
    </source>
</evidence>
<evidence type="ECO:0000256" key="7">
    <source>
        <dbReference type="PIRNR" id="PIRNR003107"/>
    </source>
</evidence>
<dbReference type="STRING" id="1156417.Y919_05465"/>
<dbReference type="PIRSF" id="PIRSF003107">
    <property type="entry name" value="PhoU"/>
    <property type="match status" value="1"/>
</dbReference>
<sequence>MMRKHFDLQLKELHDSLLKMGTMIEEAIDMAVQSLIEQDVEKAKRVIENDDNIDILEMQIEEKCLDLIALQQPIARDLRRISTILKIITDLERIGDHAVNIAEVAIKIGKEKFIKPLIDIPKMADIVKKMVKNSLNSYIEEDLKLAREVAQMDEIVDNIYRDIYIELLELLTKNEKNIPQTINLLLIGRYLERVADHTTNICERIIYMINGERVSY</sequence>
<comment type="subunit">
    <text evidence="3 7">Homodimer.</text>
</comment>
<dbReference type="NCBIfam" id="TIGR02135">
    <property type="entry name" value="phoU_full"/>
    <property type="match status" value="1"/>
</dbReference>
<comment type="subcellular location">
    <subcellularLocation>
        <location evidence="1 7">Cytoplasm</location>
    </subcellularLocation>
</comment>